<dbReference type="EMBL" id="NKXS01000512">
    <property type="protein sequence ID" value="PIN23762.1"/>
    <property type="molecule type" value="Genomic_DNA"/>
</dbReference>
<protein>
    <recommendedName>
        <fullName evidence="5">Zinc finger GRF-type domain-containing protein</fullName>
    </recommendedName>
</protein>
<dbReference type="AlphaFoldDB" id="A0A2G9I1W2"/>
<feature type="transmembrane region" description="Helical" evidence="2">
    <location>
        <begin position="129"/>
        <end position="152"/>
    </location>
</feature>
<evidence type="ECO:0000256" key="1">
    <source>
        <dbReference type="SAM" id="MobiDB-lite"/>
    </source>
</evidence>
<proteinExistence type="predicted"/>
<keyword evidence="2" id="KW-1133">Transmembrane helix</keyword>
<gene>
    <name evidence="3" type="ORF">CDL12_03512</name>
</gene>
<accession>A0A2G9I1W2</accession>
<comment type="caution">
    <text evidence="3">The sequence shown here is derived from an EMBL/GenBank/DDBJ whole genome shotgun (WGS) entry which is preliminary data.</text>
</comment>
<keyword evidence="4" id="KW-1185">Reference proteome</keyword>
<evidence type="ECO:0000313" key="4">
    <source>
        <dbReference type="Proteomes" id="UP000231279"/>
    </source>
</evidence>
<keyword evidence="2" id="KW-0472">Membrane</keyword>
<feature type="region of interest" description="Disordered" evidence="1">
    <location>
        <begin position="1"/>
        <end position="22"/>
    </location>
</feature>
<feature type="compositionally biased region" description="Polar residues" evidence="1">
    <location>
        <begin position="1"/>
        <end position="10"/>
    </location>
</feature>
<keyword evidence="2" id="KW-0812">Transmembrane</keyword>
<name>A0A2G9I1W2_9LAMI</name>
<dbReference type="Proteomes" id="UP000231279">
    <property type="component" value="Unassembled WGS sequence"/>
</dbReference>
<reference evidence="4" key="1">
    <citation type="journal article" date="2018" name="Gigascience">
        <title>Genome assembly of the Pink Ipe (Handroanthus impetiginosus, Bignoniaceae), a highly valued, ecologically keystone Neotropical timber forest tree.</title>
        <authorList>
            <person name="Silva-Junior O.B."/>
            <person name="Grattapaglia D."/>
            <person name="Novaes E."/>
            <person name="Collevatti R.G."/>
        </authorList>
    </citation>
    <scope>NUCLEOTIDE SEQUENCE [LARGE SCALE GENOMIC DNA]</scope>
    <source>
        <strain evidence="4">cv. UFG-1</strain>
    </source>
</reference>
<evidence type="ECO:0000256" key="2">
    <source>
        <dbReference type="SAM" id="Phobius"/>
    </source>
</evidence>
<sequence length="154" mass="17870">MSYSTNVSNSRSRKNKLPSLDLPYPSTPHCGCYQRTEIKVVESELKSSKGKLYNCCSNNFCNFFRWCKPERASWEHTGEPVKHDRDAILGSFLHSMMEEEDMGMNEVVFRPSPVVREKVSDNTYEIPKILFVVMLFMILLIAFLFMVVVLLLKF</sequence>
<organism evidence="3 4">
    <name type="scientific">Handroanthus impetiginosus</name>
    <dbReference type="NCBI Taxonomy" id="429701"/>
    <lineage>
        <taxon>Eukaryota</taxon>
        <taxon>Viridiplantae</taxon>
        <taxon>Streptophyta</taxon>
        <taxon>Embryophyta</taxon>
        <taxon>Tracheophyta</taxon>
        <taxon>Spermatophyta</taxon>
        <taxon>Magnoliopsida</taxon>
        <taxon>eudicotyledons</taxon>
        <taxon>Gunneridae</taxon>
        <taxon>Pentapetalae</taxon>
        <taxon>asterids</taxon>
        <taxon>lamiids</taxon>
        <taxon>Lamiales</taxon>
        <taxon>Bignoniaceae</taxon>
        <taxon>Crescentiina</taxon>
        <taxon>Tabebuia alliance</taxon>
        <taxon>Handroanthus</taxon>
    </lineage>
</organism>
<evidence type="ECO:0000313" key="3">
    <source>
        <dbReference type="EMBL" id="PIN23762.1"/>
    </source>
</evidence>
<evidence type="ECO:0008006" key="5">
    <source>
        <dbReference type="Google" id="ProtNLM"/>
    </source>
</evidence>